<keyword evidence="2" id="KW-1185">Reference proteome</keyword>
<evidence type="ECO:0000313" key="1">
    <source>
        <dbReference type="EMBL" id="SDS97984.1"/>
    </source>
</evidence>
<dbReference type="STRING" id="797277.SAMN05216198_3317"/>
<organism evidence="1 2">
    <name type="scientific">Halopseudomonas litoralis</name>
    <dbReference type="NCBI Taxonomy" id="797277"/>
    <lineage>
        <taxon>Bacteria</taxon>
        <taxon>Pseudomonadati</taxon>
        <taxon>Pseudomonadota</taxon>
        <taxon>Gammaproteobacteria</taxon>
        <taxon>Pseudomonadales</taxon>
        <taxon>Pseudomonadaceae</taxon>
        <taxon>Halopseudomonas</taxon>
    </lineage>
</organism>
<reference evidence="2" key="1">
    <citation type="submission" date="2016-10" db="EMBL/GenBank/DDBJ databases">
        <authorList>
            <person name="Varghese N."/>
            <person name="Submissions S."/>
        </authorList>
    </citation>
    <scope>NUCLEOTIDE SEQUENCE [LARGE SCALE GENOMIC DNA]</scope>
    <source>
        <strain evidence="2">2SM5</strain>
    </source>
</reference>
<protein>
    <submittedName>
        <fullName evidence="1">Uncharacterized protein</fullName>
    </submittedName>
</protein>
<proteinExistence type="predicted"/>
<accession>A0A1H1WLR3</accession>
<sequence length="56" mass="6638">MQLLLMCDIFVGRYEYKMAQCPLHFKWAKCRRGNFVDAERMFGYVAGHKINLSRHG</sequence>
<dbReference type="Proteomes" id="UP000243426">
    <property type="component" value="Chromosome I"/>
</dbReference>
<dbReference type="EMBL" id="LT629748">
    <property type="protein sequence ID" value="SDS97984.1"/>
    <property type="molecule type" value="Genomic_DNA"/>
</dbReference>
<name>A0A1H1WLR3_9GAMM</name>
<dbReference type="AlphaFoldDB" id="A0A1H1WLR3"/>
<gene>
    <name evidence="1" type="ORF">SAMN05216198_3317</name>
</gene>
<evidence type="ECO:0000313" key="2">
    <source>
        <dbReference type="Proteomes" id="UP000243426"/>
    </source>
</evidence>